<dbReference type="EMBL" id="JACIDB010000008">
    <property type="protein sequence ID" value="MBB3876808.1"/>
    <property type="molecule type" value="Genomic_DNA"/>
</dbReference>
<organism evidence="2 3">
    <name type="scientific">Sphingomonas aquatilis</name>
    <dbReference type="NCBI Taxonomy" id="93063"/>
    <lineage>
        <taxon>Bacteria</taxon>
        <taxon>Pseudomonadati</taxon>
        <taxon>Pseudomonadota</taxon>
        <taxon>Alphaproteobacteria</taxon>
        <taxon>Sphingomonadales</taxon>
        <taxon>Sphingomonadaceae</taxon>
        <taxon>Sphingomonas</taxon>
    </lineage>
</organism>
<feature type="transmembrane region" description="Helical" evidence="1">
    <location>
        <begin position="7"/>
        <end position="26"/>
    </location>
</feature>
<reference evidence="2 3" key="1">
    <citation type="submission" date="2020-08" db="EMBL/GenBank/DDBJ databases">
        <title>Genomic Encyclopedia of Type Strains, Phase IV (KMG-IV): sequencing the most valuable type-strain genomes for metagenomic binning, comparative biology and taxonomic classification.</title>
        <authorList>
            <person name="Goeker M."/>
        </authorList>
    </citation>
    <scope>NUCLEOTIDE SEQUENCE [LARGE SCALE GENOMIC DNA]</scope>
    <source>
        <strain evidence="2 3">DSM 15581</strain>
    </source>
</reference>
<comment type="caution">
    <text evidence="2">The sequence shown here is derived from an EMBL/GenBank/DDBJ whole genome shotgun (WGS) entry which is preliminary data.</text>
</comment>
<evidence type="ECO:0000256" key="1">
    <source>
        <dbReference type="SAM" id="Phobius"/>
    </source>
</evidence>
<keyword evidence="3" id="KW-1185">Reference proteome</keyword>
<dbReference type="AlphaFoldDB" id="A0AAW3TT20"/>
<proteinExistence type="predicted"/>
<accession>A0AAW3TT20</accession>
<keyword evidence="1" id="KW-0472">Membrane</keyword>
<evidence type="ECO:0000313" key="3">
    <source>
        <dbReference type="Proteomes" id="UP000528945"/>
    </source>
</evidence>
<name>A0AAW3TT20_9SPHN</name>
<dbReference type="Proteomes" id="UP000528945">
    <property type="component" value="Unassembled WGS sequence"/>
</dbReference>
<gene>
    <name evidence="2" type="ORF">GGR47_003070</name>
</gene>
<dbReference type="RefSeq" id="WP_147035052.1">
    <property type="nucleotide sequence ID" value="NZ_JACIDB010000008.1"/>
</dbReference>
<keyword evidence="1" id="KW-0812">Transmembrane</keyword>
<protein>
    <recommendedName>
        <fullName evidence="4">Transmembrane protein</fullName>
    </recommendedName>
</protein>
<evidence type="ECO:0008006" key="4">
    <source>
        <dbReference type="Google" id="ProtNLM"/>
    </source>
</evidence>
<evidence type="ECO:0000313" key="2">
    <source>
        <dbReference type="EMBL" id="MBB3876808.1"/>
    </source>
</evidence>
<feature type="transmembrane region" description="Helical" evidence="1">
    <location>
        <begin position="63"/>
        <end position="84"/>
    </location>
</feature>
<keyword evidence="1" id="KW-1133">Transmembrane helix</keyword>
<sequence>MSKSFNWALRACVAVALAAGALGMWIEGVAHHEGATTVPTPGHDIPVKFHSTAIYVSSSEAKIYHTSVAVFLLCWAIGMVMSLIKKEAETPIGKKS</sequence>